<accession>A0A5K8AGS0</accession>
<feature type="region of interest" description="Disordered" evidence="5">
    <location>
        <begin position="459"/>
        <end position="479"/>
    </location>
</feature>
<evidence type="ECO:0000256" key="1">
    <source>
        <dbReference type="ARBA" id="ARBA00000085"/>
    </source>
</evidence>
<dbReference type="InterPro" id="IPR003594">
    <property type="entry name" value="HATPase_dom"/>
</dbReference>
<dbReference type="Proteomes" id="UP000422108">
    <property type="component" value="Chromosome"/>
</dbReference>
<organism evidence="7 8">
    <name type="scientific">Desulfosarcina ovata subsp. ovata</name>
    <dbReference type="NCBI Taxonomy" id="2752305"/>
    <lineage>
        <taxon>Bacteria</taxon>
        <taxon>Pseudomonadati</taxon>
        <taxon>Thermodesulfobacteriota</taxon>
        <taxon>Desulfobacteria</taxon>
        <taxon>Desulfobacterales</taxon>
        <taxon>Desulfosarcinaceae</taxon>
        <taxon>Desulfosarcina</taxon>
    </lineage>
</organism>
<reference evidence="7 8" key="1">
    <citation type="submission" date="2019-11" db="EMBL/GenBank/DDBJ databases">
        <title>Comparative genomics of hydrocarbon-degrading Desulfosarcina strains.</title>
        <authorList>
            <person name="Watanabe M."/>
            <person name="Kojima H."/>
            <person name="Fukui M."/>
        </authorList>
    </citation>
    <scope>NUCLEOTIDE SEQUENCE [LARGE SCALE GENOMIC DNA]</scope>
    <source>
        <strain evidence="8">oXyS1</strain>
    </source>
</reference>
<dbReference type="InterPro" id="IPR036097">
    <property type="entry name" value="HisK_dim/P_sf"/>
</dbReference>
<dbReference type="Pfam" id="PF00512">
    <property type="entry name" value="HisKA"/>
    <property type="match status" value="1"/>
</dbReference>
<evidence type="ECO:0000256" key="3">
    <source>
        <dbReference type="ARBA" id="ARBA00022553"/>
    </source>
</evidence>
<dbReference type="SMART" id="SM00387">
    <property type="entry name" value="HATPase_c"/>
    <property type="match status" value="1"/>
</dbReference>
<proteinExistence type="predicted"/>
<evidence type="ECO:0000313" key="7">
    <source>
        <dbReference type="EMBL" id="BBO91676.1"/>
    </source>
</evidence>
<dbReference type="InterPro" id="IPR004358">
    <property type="entry name" value="Sig_transdc_His_kin-like_C"/>
</dbReference>
<keyword evidence="8" id="KW-1185">Reference proteome</keyword>
<name>A0A5K8AGS0_9BACT</name>
<feature type="coiled-coil region" evidence="4">
    <location>
        <begin position="154"/>
        <end position="192"/>
    </location>
</feature>
<dbReference type="SMART" id="SM00388">
    <property type="entry name" value="HisKA"/>
    <property type="match status" value="1"/>
</dbReference>
<dbReference type="InterPro" id="IPR003661">
    <property type="entry name" value="HisK_dim/P_dom"/>
</dbReference>
<evidence type="ECO:0000256" key="2">
    <source>
        <dbReference type="ARBA" id="ARBA00012438"/>
    </source>
</evidence>
<dbReference type="InterPro" id="IPR036890">
    <property type="entry name" value="HATPase_C_sf"/>
</dbReference>
<dbReference type="Pfam" id="PF02518">
    <property type="entry name" value="HATPase_c"/>
    <property type="match status" value="1"/>
</dbReference>
<evidence type="ECO:0000256" key="4">
    <source>
        <dbReference type="SAM" id="Coils"/>
    </source>
</evidence>
<dbReference type="AlphaFoldDB" id="A0A5K8AGS0"/>
<dbReference type="SUPFAM" id="SSF55874">
    <property type="entry name" value="ATPase domain of HSP90 chaperone/DNA topoisomerase II/histidine kinase"/>
    <property type="match status" value="1"/>
</dbReference>
<sequence>MNPTDERIDIDEFDREYSLAELFPLSRARELLTEIDGRTQAIILHPDGRVHYGANDTEMEDYASFLQQHPSWPDAAWVDDRHRRHLRFDLIHQMEIIGILILIVPKENMDSMDRLLHLGRFTAGFVNRMIDLNHRNHMTAGLHGQVVSESYTQLRKKADQLARSEERYRRLAESLEVEVEKKTREVRETQMALLQQEKMAAIGQLAAGMAHEINNPMGFIISNLNTLRESTDELSRLIVHYRNLTDLLEKPAGEARAVSQIREQMASIDRLIHEMDLDFVIKDTQSLIEESLDGAKRVKIIVENLRDFTHPSVDTIENVNLNDCLDITLAMLSSHRSPDVTVLRHYGDIPEIACHLREINQVLFNILKNAFQAVGNQGEIVLDSKKEADRVMIRISDTGVGIPASDLGTIFDPFFTTREVGEGTGLGLFHAYNTIKALGGTLTAESQVGHGSAFTIRIPLTGSDPAEDDGKTSETTKDI</sequence>
<dbReference type="PANTHER" id="PTHR43065:SF50">
    <property type="entry name" value="HISTIDINE KINASE"/>
    <property type="match status" value="1"/>
</dbReference>
<evidence type="ECO:0000259" key="6">
    <source>
        <dbReference type="PROSITE" id="PS50109"/>
    </source>
</evidence>
<dbReference type="EMBL" id="AP021879">
    <property type="protein sequence ID" value="BBO91676.1"/>
    <property type="molecule type" value="Genomic_DNA"/>
</dbReference>
<feature type="compositionally biased region" description="Basic and acidic residues" evidence="5">
    <location>
        <begin position="468"/>
        <end position="479"/>
    </location>
</feature>
<dbReference type="EC" id="2.7.13.3" evidence="2"/>
<dbReference type="PROSITE" id="PS50109">
    <property type="entry name" value="HIS_KIN"/>
    <property type="match status" value="1"/>
</dbReference>
<evidence type="ECO:0000313" key="8">
    <source>
        <dbReference type="Proteomes" id="UP000422108"/>
    </source>
</evidence>
<keyword evidence="4" id="KW-0175">Coiled coil</keyword>
<dbReference type="InterPro" id="IPR005467">
    <property type="entry name" value="His_kinase_dom"/>
</dbReference>
<dbReference type="Gene3D" id="3.30.565.10">
    <property type="entry name" value="Histidine kinase-like ATPase, C-terminal domain"/>
    <property type="match status" value="1"/>
</dbReference>
<dbReference type="CDD" id="cd00082">
    <property type="entry name" value="HisKA"/>
    <property type="match status" value="1"/>
</dbReference>
<dbReference type="SUPFAM" id="SSF47384">
    <property type="entry name" value="Homodimeric domain of signal transducing histidine kinase"/>
    <property type="match status" value="1"/>
</dbReference>
<keyword evidence="3" id="KW-0597">Phosphoprotein</keyword>
<feature type="domain" description="Histidine kinase" evidence="6">
    <location>
        <begin position="208"/>
        <end position="462"/>
    </location>
</feature>
<dbReference type="Gene3D" id="1.10.287.130">
    <property type="match status" value="1"/>
</dbReference>
<dbReference type="PANTHER" id="PTHR43065">
    <property type="entry name" value="SENSOR HISTIDINE KINASE"/>
    <property type="match status" value="1"/>
</dbReference>
<comment type="catalytic activity">
    <reaction evidence="1">
        <text>ATP + protein L-histidine = ADP + protein N-phospho-L-histidine.</text>
        <dbReference type="EC" id="2.7.13.3"/>
    </reaction>
</comment>
<dbReference type="GO" id="GO:0000155">
    <property type="term" value="F:phosphorelay sensor kinase activity"/>
    <property type="evidence" value="ECO:0007669"/>
    <property type="project" value="InterPro"/>
</dbReference>
<gene>
    <name evidence="7" type="ORF">DSCOOX_48560</name>
</gene>
<dbReference type="PRINTS" id="PR00344">
    <property type="entry name" value="BCTRLSENSOR"/>
</dbReference>
<dbReference type="RefSeq" id="WP_155312554.1">
    <property type="nucleotide sequence ID" value="NZ_AP021879.1"/>
</dbReference>
<protein>
    <recommendedName>
        <fullName evidence="2">histidine kinase</fullName>
        <ecNumber evidence="2">2.7.13.3</ecNumber>
    </recommendedName>
</protein>
<evidence type="ECO:0000256" key="5">
    <source>
        <dbReference type="SAM" id="MobiDB-lite"/>
    </source>
</evidence>